<evidence type="ECO:0000313" key="3">
    <source>
        <dbReference type="EMBL" id="GMF10932.1"/>
    </source>
</evidence>
<feature type="domain" description="GAF" evidence="2">
    <location>
        <begin position="46"/>
        <end position="171"/>
    </location>
</feature>
<dbReference type="SUPFAM" id="SSF55781">
    <property type="entry name" value="GAF domain-like"/>
    <property type="match status" value="1"/>
</dbReference>
<accession>A0A9W6WPJ3</accession>
<comment type="caution">
    <text evidence="3">The sequence shown here is derived from an EMBL/GenBank/DDBJ whole genome shotgun (WGS) entry which is preliminary data.</text>
</comment>
<dbReference type="Pfam" id="PF01590">
    <property type="entry name" value="GAF"/>
    <property type="match status" value="1"/>
</dbReference>
<dbReference type="OrthoDB" id="10018316at2759"/>
<dbReference type="InterPro" id="IPR003018">
    <property type="entry name" value="GAF"/>
</dbReference>
<proteinExistence type="predicted"/>
<dbReference type="AlphaFoldDB" id="A0A9W6WPJ3"/>
<evidence type="ECO:0000256" key="1">
    <source>
        <dbReference type="SAM" id="MobiDB-lite"/>
    </source>
</evidence>
<feature type="compositionally biased region" description="Basic and acidic residues" evidence="1">
    <location>
        <begin position="459"/>
        <end position="477"/>
    </location>
</feature>
<dbReference type="Proteomes" id="UP001165083">
    <property type="component" value="Unassembled WGS sequence"/>
</dbReference>
<evidence type="ECO:0000313" key="4">
    <source>
        <dbReference type="Proteomes" id="UP001165083"/>
    </source>
</evidence>
<dbReference type="InterPro" id="IPR029016">
    <property type="entry name" value="GAF-like_dom_sf"/>
</dbReference>
<evidence type="ECO:0000259" key="2">
    <source>
        <dbReference type="Pfam" id="PF01590"/>
    </source>
</evidence>
<feature type="compositionally biased region" description="Polar residues" evidence="1">
    <location>
        <begin position="478"/>
        <end position="487"/>
    </location>
</feature>
<gene>
    <name evidence="3" type="ORF">Plil01_000168900</name>
</gene>
<name>A0A9W6WPJ3_9STRA</name>
<protein>
    <submittedName>
        <fullName evidence="3">Unnamed protein product</fullName>
    </submittedName>
</protein>
<organism evidence="3 4">
    <name type="scientific">Phytophthora lilii</name>
    <dbReference type="NCBI Taxonomy" id="2077276"/>
    <lineage>
        <taxon>Eukaryota</taxon>
        <taxon>Sar</taxon>
        <taxon>Stramenopiles</taxon>
        <taxon>Oomycota</taxon>
        <taxon>Peronosporomycetes</taxon>
        <taxon>Peronosporales</taxon>
        <taxon>Peronosporaceae</taxon>
        <taxon>Phytophthora</taxon>
    </lineage>
</organism>
<feature type="region of interest" description="Disordered" evidence="1">
    <location>
        <begin position="459"/>
        <end position="487"/>
    </location>
</feature>
<feature type="region of interest" description="Disordered" evidence="1">
    <location>
        <begin position="585"/>
        <end position="605"/>
    </location>
</feature>
<sequence length="605" mass="67438">MSAESELTLGSVVQLWPQPVPANETDRLEVARQSTIRSPEADPTMTLLVSIVARTLECPAALIGIMDDSSLWIKASAGLDDRITHIPRDDCICAHTLTQDTTMVVDDTDTDKHFYAGDHSVGSNTMRYYAGTPVRVRGHAIGVVCALDTEPHSKTTEAMKSTLEAVANIVSEVLEQRVAKDGTMNAPAHVEDSDNLSCYLRRRTDIESVDLHASLDGLNLLRAQASAANNALIPLSSHSYIPQQHADKITLAMESFNQLQRNTWVEHSLGPDTSNNGAVRMFEYFNQDKQFSRSVMKILGNCRSIVAQLLDYEDALLYQQVFSRVSSRRELNGQTWVDNVILHRRFGGIDTEKLRVLTHRREYPDGSNVVVAINAEEAYENELLFGWFIAPCGRGGGESSVNVSCITAQPKDNQQHEHDLSLELLRRLNQKVTMTRFFHLPSDTSSIMPSSIQFHLREKQSNDCSRDDEGLKEEVSNNRESTLANSGSIDYPRGISLDTAGTNRDTVELCPENNRAALVAIHQTEETSQLNENEQMLLDLLDKTISTQEILAQRQHEMAGIIDTHGNQLQRISTALQRVESLLFDKDGKPLKRPRKRANQPTTPA</sequence>
<dbReference type="Gene3D" id="3.30.450.40">
    <property type="match status" value="1"/>
</dbReference>
<reference evidence="3" key="1">
    <citation type="submission" date="2023-04" db="EMBL/GenBank/DDBJ databases">
        <title>Phytophthora lilii NBRC 32176.</title>
        <authorList>
            <person name="Ichikawa N."/>
            <person name="Sato H."/>
            <person name="Tonouchi N."/>
        </authorList>
    </citation>
    <scope>NUCLEOTIDE SEQUENCE</scope>
    <source>
        <strain evidence="3">NBRC 32176</strain>
    </source>
</reference>
<dbReference type="PANTHER" id="PTHR43102:SF2">
    <property type="entry name" value="GAF DOMAIN-CONTAINING PROTEIN"/>
    <property type="match status" value="1"/>
</dbReference>
<dbReference type="PANTHER" id="PTHR43102">
    <property type="entry name" value="SLR1143 PROTEIN"/>
    <property type="match status" value="1"/>
</dbReference>
<keyword evidence="4" id="KW-1185">Reference proteome</keyword>
<dbReference type="EMBL" id="BSXW01000057">
    <property type="protein sequence ID" value="GMF10932.1"/>
    <property type="molecule type" value="Genomic_DNA"/>
</dbReference>